<comment type="caution">
    <text evidence="11">The sequence shown here is derived from an EMBL/GenBank/DDBJ whole genome shotgun (WGS) entry which is preliminary data.</text>
</comment>
<protein>
    <recommendedName>
        <fullName evidence="9">TRAP transporter small permease protein</fullName>
    </recommendedName>
</protein>
<sequence length="165" mass="17569">MSERATSGGLAVLIGIYRAVLAALLIAITLLIAVAVFFRYGLGAPILYSYELASLLFVWLVFLSLAGGAAQAAHLGADVLTPYLGPAALRLLQIAAHILSLAVLAYISWYAWVLTGRTRVEMPTIGLSMAWMYAAVPVGCGLYMGWIVYDLSRLARVPAPAVVEA</sequence>
<gene>
    <name evidence="11" type="ORF">RKE40_11725</name>
</gene>
<evidence type="ECO:0000256" key="1">
    <source>
        <dbReference type="ARBA" id="ARBA00004429"/>
    </source>
</evidence>
<evidence type="ECO:0000259" key="10">
    <source>
        <dbReference type="Pfam" id="PF04290"/>
    </source>
</evidence>
<evidence type="ECO:0000256" key="5">
    <source>
        <dbReference type="ARBA" id="ARBA00022692"/>
    </source>
</evidence>
<feature type="transmembrane region" description="Helical" evidence="9">
    <location>
        <begin position="16"/>
        <end position="40"/>
    </location>
</feature>
<evidence type="ECO:0000313" key="12">
    <source>
        <dbReference type="Proteomes" id="UP001254257"/>
    </source>
</evidence>
<keyword evidence="7 9" id="KW-0472">Membrane</keyword>
<keyword evidence="12" id="KW-1185">Reference proteome</keyword>
<comment type="similarity">
    <text evidence="8 9">Belongs to the TRAP transporter small permease family.</text>
</comment>
<keyword evidence="5 9" id="KW-0812">Transmembrane</keyword>
<dbReference type="EMBL" id="JAWDID010000014">
    <property type="protein sequence ID" value="MDU0340559.1"/>
    <property type="molecule type" value="Genomic_DNA"/>
</dbReference>
<evidence type="ECO:0000256" key="7">
    <source>
        <dbReference type="ARBA" id="ARBA00023136"/>
    </source>
</evidence>
<feature type="domain" description="Tripartite ATP-independent periplasmic transporters DctQ component" evidence="10">
    <location>
        <begin position="28"/>
        <end position="156"/>
    </location>
</feature>
<keyword evidence="4 9" id="KW-0997">Cell inner membrane</keyword>
<proteinExistence type="inferred from homology"/>
<dbReference type="Proteomes" id="UP001254257">
    <property type="component" value="Unassembled WGS sequence"/>
</dbReference>
<dbReference type="InterPro" id="IPR055348">
    <property type="entry name" value="DctQ"/>
</dbReference>
<dbReference type="InterPro" id="IPR007387">
    <property type="entry name" value="TRAP_DctQ"/>
</dbReference>
<dbReference type="PANTHER" id="PTHR35011">
    <property type="entry name" value="2,3-DIKETO-L-GULONATE TRAP TRANSPORTER SMALL PERMEASE PROTEIN YIAM"/>
    <property type="match status" value="1"/>
</dbReference>
<comment type="subcellular location">
    <subcellularLocation>
        <location evidence="1 9">Cell inner membrane</location>
        <topology evidence="1 9">Multi-pass membrane protein</topology>
    </subcellularLocation>
</comment>
<evidence type="ECO:0000256" key="8">
    <source>
        <dbReference type="ARBA" id="ARBA00038436"/>
    </source>
</evidence>
<dbReference type="RefSeq" id="WP_316018426.1">
    <property type="nucleotide sequence ID" value="NZ_JAWDID010000014.1"/>
</dbReference>
<evidence type="ECO:0000256" key="4">
    <source>
        <dbReference type="ARBA" id="ARBA00022519"/>
    </source>
</evidence>
<keyword evidence="2 9" id="KW-0813">Transport</keyword>
<accession>A0ABU3S715</accession>
<comment type="subunit">
    <text evidence="9">The complex comprises the extracytoplasmic solute receptor protein and the two transmembrane proteins.</text>
</comment>
<evidence type="ECO:0000256" key="3">
    <source>
        <dbReference type="ARBA" id="ARBA00022475"/>
    </source>
</evidence>
<name>A0ABU3S715_9HYPH</name>
<feature type="transmembrane region" description="Helical" evidence="9">
    <location>
        <begin position="94"/>
        <end position="113"/>
    </location>
</feature>
<evidence type="ECO:0000256" key="2">
    <source>
        <dbReference type="ARBA" id="ARBA00022448"/>
    </source>
</evidence>
<evidence type="ECO:0000256" key="9">
    <source>
        <dbReference type="RuleBase" id="RU369079"/>
    </source>
</evidence>
<keyword evidence="6 9" id="KW-1133">Transmembrane helix</keyword>
<reference evidence="11 12" key="1">
    <citation type="submission" date="2023-09" db="EMBL/GenBank/DDBJ databases">
        <title>Whole genome shotgun sequencing (WGS) of Bosea sp. ZW T0_25, isolated from stored onions (Allium cepa).</title>
        <authorList>
            <person name="Stoll D.A."/>
            <person name="Huch M."/>
        </authorList>
    </citation>
    <scope>NUCLEOTIDE SEQUENCE [LARGE SCALE GENOMIC DNA]</scope>
    <source>
        <strain evidence="11 12">ZW T0_25</strain>
    </source>
</reference>
<evidence type="ECO:0000256" key="6">
    <source>
        <dbReference type="ARBA" id="ARBA00022989"/>
    </source>
</evidence>
<comment type="function">
    <text evidence="9">Part of the tripartite ATP-independent periplasmic (TRAP) transport system.</text>
</comment>
<dbReference type="PANTHER" id="PTHR35011:SF2">
    <property type="entry name" value="2,3-DIKETO-L-GULONATE TRAP TRANSPORTER SMALL PERMEASE PROTEIN YIAM"/>
    <property type="match status" value="1"/>
</dbReference>
<feature type="transmembrane region" description="Helical" evidence="9">
    <location>
        <begin position="125"/>
        <end position="149"/>
    </location>
</feature>
<feature type="transmembrane region" description="Helical" evidence="9">
    <location>
        <begin position="52"/>
        <end position="74"/>
    </location>
</feature>
<keyword evidence="3" id="KW-1003">Cell membrane</keyword>
<dbReference type="Pfam" id="PF04290">
    <property type="entry name" value="DctQ"/>
    <property type="match status" value="1"/>
</dbReference>
<evidence type="ECO:0000313" key="11">
    <source>
        <dbReference type="EMBL" id="MDU0340559.1"/>
    </source>
</evidence>
<organism evidence="11 12">
    <name type="scientific">Bosea rubneri</name>
    <dbReference type="NCBI Taxonomy" id="3075434"/>
    <lineage>
        <taxon>Bacteria</taxon>
        <taxon>Pseudomonadati</taxon>
        <taxon>Pseudomonadota</taxon>
        <taxon>Alphaproteobacteria</taxon>
        <taxon>Hyphomicrobiales</taxon>
        <taxon>Boseaceae</taxon>
        <taxon>Bosea</taxon>
    </lineage>
</organism>